<comment type="subcellular location">
    <subcellularLocation>
        <location evidence="1">Membrane</location>
        <topology evidence="1">Multi-pass membrane protein</topology>
    </subcellularLocation>
</comment>
<evidence type="ECO:0000256" key="5">
    <source>
        <dbReference type="ARBA" id="ARBA00023136"/>
    </source>
</evidence>
<evidence type="ECO:0000256" key="1">
    <source>
        <dbReference type="ARBA" id="ARBA00004141"/>
    </source>
</evidence>
<sequence>MLGCPALVALSSRIGRLPVLLLCLAGAATANVWTAMSSSMSSVTLARMLAGMFAASVPVAQAAVTDGGGQDTTSRLALISAAISSGAVVGPALAASLSAFLTARGIAAARHGPLTFLSIAVLAAGTSVVGTLCVAFSGWLRRRSAATWPEAFEAASTTTSPAAPAAQGAARSQQAALPSSAAVSDTSASETAVASFLAPRRRWSAPSLSRAQRLLLPVSWSCGWLVTLGVSTYTLFASAFLGFSQADVGALFSAGALAGVVTQILLLPRLARSIGAHNATSAPTAQLRVKSLPARPLPSPQALRSASGLTRSNTPSLLETSFAEVKRLWASPV</sequence>
<keyword evidence="2" id="KW-0813">Transport</keyword>
<reference evidence="7" key="1">
    <citation type="submission" date="2021-01" db="EMBL/GenBank/DDBJ databases">
        <authorList>
            <person name="Corre E."/>
            <person name="Pelletier E."/>
            <person name="Niang G."/>
            <person name="Scheremetjew M."/>
            <person name="Finn R."/>
            <person name="Kale V."/>
            <person name="Holt S."/>
            <person name="Cochrane G."/>
            <person name="Meng A."/>
            <person name="Brown T."/>
            <person name="Cohen L."/>
        </authorList>
    </citation>
    <scope>NUCLEOTIDE SEQUENCE</scope>
    <source>
        <strain evidence="7">CCMP645</strain>
    </source>
</reference>
<dbReference type="SUPFAM" id="SSF103473">
    <property type="entry name" value="MFS general substrate transporter"/>
    <property type="match status" value="1"/>
</dbReference>
<feature type="transmembrane region" description="Helical" evidence="6">
    <location>
        <begin position="76"/>
        <end position="102"/>
    </location>
</feature>
<feature type="transmembrane region" description="Helical" evidence="6">
    <location>
        <begin position="214"/>
        <end position="236"/>
    </location>
</feature>
<gene>
    <name evidence="7" type="ORF">PCAR00345_LOCUS7858</name>
</gene>
<evidence type="ECO:0000256" key="6">
    <source>
        <dbReference type="SAM" id="Phobius"/>
    </source>
</evidence>
<evidence type="ECO:0000256" key="4">
    <source>
        <dbReference type="ARBA" id="ARBA00022989"/>
    </source>
</evidence>
<dbReference type="EMBL" id="HBIZ01012990">
    <property type="protein sequence ID" value="CAE0755271.1"/>
    <property type="molecule type" value="Transcribed_RNA"/>
</dbReference>
<keyword evidence="3 6" id="KW-0812">Transmembrane</keyword>
<feature type="transmembrane region" description="Helical" evidence="6">
    <location>
        <begin position="114"/>
        <end position="140"/>
    </location>
</feature>
<name>A0A7S4EVR5_CHRCT</name>
<accession>A0A7S4EVR5</accession>
<evidence type="ECO:0008006" key="8">
    <source>
        <dbReference type="Google" id="ProtNLM"/>
    </source>
</evidence>
<dbReference type="PANTHER" id="PTHR23504">
    <property type="entry name" value="MAJOR FACILITATOR SUPERFAMILY DOMAIN-CONTAINING PROTEIN 10"/>
    <property type="match status" value="1"/>
</dbReference>
<evidence type="ECO:0000313" key="7">
    <source>
        <dbReference type="EMBL" id="CAE0755271.1"/>
    </source>
</evidence>
<dbReference type="InterPro" id="IPR036259">
    <property type="entry name" value="MFS_trans_sf"/>
</dbReference>
<dbReference type="GO" id="GO:0022857">
    <property type="term" value="F:transmembrane transporter activity"/>
    <property type="evidence" value="ECO:0007669"/>
    <property type="project" value="InterPro"/>
</dbReference>
<dbReference type="Gene3D" id="1.20.1250.20">
    <property type="entry name" value="MFS general substrate transporter like domains"/>
    <property type="match status" value="1"/>
</dbReference>
<evidence type="ECO:0000256" key="2">
    <source>
        <dbReference type="ARBA" id="ARBA00022448"/>
    </source>
</evidence>
<protein>
    <recommendedName>
        <fullName evidence="8">Major facilitator superfamily (MFS) profile domain-containing protein</fullName>
    </recommendedName>
</protein>
<evidence type="ECO:0000256" key="3">
    <source>
        <dbReference type="ARBA" id="ARBA00022692"/>
    </source>
</evidence>
<dbReference type="InterPro" id="IPR011701">
    <property type="entry name" value="MFS"/>
</dbReference>
<dbReference type="PANTHER" id="PTHR23504:SF15">
    <property type="entry name" value="MAJOR FACILITATOR SUPERFAMILY (MFS) PROFILE DOMAIN-CONTAINING PROTEIN"/>
    <property type="match status" value="1"/>
</dbReference>
<keyword evidence="5 6" id="KW-0472">Membrane</keyword>
<keyword evidence="4 6" id="KW-1133">Transmembrane helix</keyword>
<dbReference type="AlphaFoldDB" id="A0A7S4EVR5"/>
<feature type="transmembrane region" description="Helical" evidence="6">
    <location>
        <begin position="248"/>
        <end position="267"/>
    </location>
</feature>
<dbReference type="Pfam" id="PF07690">
    <property type="entry name" value="MFS_1"/>
    <property type="match status" value="1"/>
</dbReference>
<proteinExistence type="predicted"/>
<dbReference type="GO" id="GO:0016020">
    <property type="term" value="C:membrane"/>
    <property type="evidence" value="ECO:0007669"/>
    <property type="project" value="UniProtKB-SubCell"/>
</dbReference>
<feature type="transmembrane region" description="Helical" evidence="6">
    <location>
        <begin position="46"/>
        <end position="64"/>
    </location>
</feature>
<organism evidence="7">
    <name type="scientific">Chrysotila carterae</name>
    <name type="common">Marine alga</name>
    <name type="synonym">Syracosphaera carterae</name>
    <dbReference type="NCBI Taxonomy" id="13221"/>
    <lineage>
        <taxon>Eukaryota</taxon>
        <taxon>Haptista</taxon>
        <taxon>Haptophyta</taxon>
        <taxon>Prymnesiophyceae</taxon>
        <taxon>Isochrysidales</taxon>
        <taxon>Isochrysidaceae</taxon>
        <taxon>Chrysotila</taxon>
    </lineage>
</organism>